<keyword evidence="8" id="KW-1185">Reference proteome</keyword>
<evidence type="ECO:0000313" key="7">
    <source>
        <dbReference type="EMBL" id="AEE50983.1"/>
    </source>
</evidence>
<sequence>MEPENKKDQAENPAENLDQYENKFTERKLWHKITRFAQKIGVKAVYAALLMFYAYKRKDTPGWAKKIVIGILGYLISPIDFLPDLTPIIGYTDDLGILSFGLVTIAAFVNEEVRKKARTQLGKWFPSFKEEDLKAVEDKL</sequence>
<organism evidence="7 8">
    <name type="scientific">Haliscomenobacter hydrossis (strain ATCC 27775 / DSM 1100 / LMG 10767 / O)</name>
    <dbReference type="NCBI Taxonomy" id="760192"/>
    <lineage>
        <taxon>Bacteria</taxon>
        <taxon>Pseudomonadati</taxon>
        <taxon>Bacteroidota</taxon>
        <taxon>Saprospiria</taxon>
        <taxon>Saprospirales</taxon>
        <taxon>Haliscomenobacteraceae</taxon>
        <taxon>Haliscomenobacter</taxon>
    </lineage>
</organism>
<evidence type="ECO:0000256" key="1">
    <source>
        <dbReference type="ARBA" id="ARBA00004127"/>
    </source>
</evidence>
<reference key="2">
    <citation type="submission" date="2011-04" db="EMBL/GenBank/DDBJ databases">
        <title>Complete sequence of chromosome of Haliscomenobacter hydrossis DSM 1100.</title>
        <authorList>
            <consortium name="US DOE Joint Genome Institute (JGI-PGF)"/>
            <person name="Lucas S."/>
            <person name="Han J."/>
            <person name="Lapidus A."/>
            <person name="Bruce D."/>
            <person name="Goodwin L."/>
            <person name="Pitluck S."/>
            <person name="Peters L."/>
            <person name="Kyrpides N."/>
            <person name="Mavromatis K."/>
            <person name="Ivanova N."/>
            <person name="Ovchinnikova G."/>
            <person name="Pagani I."/>
            <person name="Daligault H."/>
            <person name="Detter J.C."/>
            <person name="Han C."/>
            <person name="Land M."/>
            <person name="Hauser L."/>
            <person name="Markowitz V."/>
            <person name="Cheng J.-F."/>
            <person name="Hugenholtz P."/>
            <person name="Woyke T."/>
            <person name="Wu D."/>
            <person name="Verbarg S."/>
            <person name="Frueling A."/>
            <person name="Brambilla E."/>
            <person name="Klenk H.-P."/>
            <person name="Eisen J.A."/>
        </authorList>
    </citation>
    <scope>NUCLEOTIDE SEQUENCE</scope>
    <source>
        <strain>DSM 1100</strain>
    </source>
</reference>
<dbReference type="AlphaFoldDB" id="F4KPP5"/>
<gene>
    <name evidence="7" type="ordered locus">Halhy_3121</name>
</gene>
<dbReference type="eggNOG" id="COG3339">
    <property type="taxonomic scope" value="Bacteria"/>
</dbReference>
<evidence type="ECO:0000313" key="8">
    <source>
        <dbReference type="Proteomes" id="UP000008461"/>
    </source>
</evidence>
<evidence type="ECO:0000256" key="4">
    <source>
        <dbReference type="ARBA" id="ARBA00023136"/>
    </source>
</evidence>
<protein>
    <recommendedName>
        <fullName evidence="6">DUF1232 domain-containing protein</fullName>
    </recommendedName>
</protein>
<dbReference type="GO" id="GO:0012505">
    <property type="term" value="C:endomembrane system"/>
    <property type="evidence" value="ECO:0007669"/>
    <property type="project" value="UniProtKB-SubCell"/>
</dbReference>
<dbReference type="EMBL" id="CP002691">
    <property type="protein sequence ID" value="AEE50983.1"/>
    <property type="molecule type" value="Genomic_DNA"/>
</dbReference>
<evidence type="ECO:0000256" key="5">
    <source>
        <dbReference type="SAM" id="Phobius"/>
    </source>
</evidence>
<feature type="transmembrane region" description="Helical" evidence="5">
    <location>
        <begin position="95"/>
        <end position="113"/>
    </location>
</feature>
<keyword evidence="4 5" id="KW-0472">Membrane</keyword>
<dbReference type="Pfam" id="PF06803">
    <property type="entry name" value="DUF1232"/>
    <property type="match status" value="1"/>
</dbReference>
<feature type="transmembrane region" description="Helical" evidence="5">
    <location>
        <begin position="36"/>
        <end position="55"/>
    </location>
</feature>
<evidence type="ECO:0000256" key="2">
    <source>
        <dbReference type="ARBA" id="ARBA00022692"/>
    </source>
</evidence>
<dbReference type="HOGENOM" id="CLU_133088_0_0_10"/>
<dbReference type="InterPro" id="IPR016983">
    <property type="entry name" value="UCP031804"/>
</dbReference>
<dbReference type="RefSeq" id="WP_013765526.1">
    <property type="nucleotide sequence ID" value="NC_015510.1"/>
</dbReference>
<feature type="domain" description="DUF1232" evidence="6">
    <location>
        <begin position="64"/>
        <end position="100"/>
    </location>
</feature>
<keyword evidence="2 5" id="KW-0812">Transmembrane</keyword>
<evidence type="ECO:0000256" key="3">
    <source>
        <dbReference type="ARBA" id="ARBA00022989"/>
    </source>
</evidence>
<dbReference type="PIRSF" id="PIRSF031804">
    <property type="entry name" value="UCP031804"/>
    <property type="match status" value="1"/>
</dbReference>
<accession>F4KPP5</accession>
<dbReference type="InterPro" id="IPR010652">
    <property type="entry name" value="DUF1232"/>
</dbReference>
<proteinExistence type="predicted"/>
<name>F4KPP5_HALH1</name>
<dbReference type="Proteomes" id="UP000008461">
    <property type="component" value="Chromosome"/>
</dbReference>
<evidence type="ECO:0000259" key="6">
    <source>
        <dbReference type="Pfam" id="PF06803"/>
    </source>
</evidence>
<comment type="subcellular location">
    <subcellularLocation>
        <location evidence="1">Endomembrane system</location>
        <topology evidence="1">Multi-pass membrane protein</topology>
    </subcellularLocation>
</comment>
<keyword evidence="3 5" id="KW-1133">Transmembrane helix</keyword>
<reference evidence="7 8" key="1">
    <citation type="journal article" date="2011" name="Stand. Genomic Sci.">
        <title>Complete genome sequence of Haliscomenobacter hydrossis type strain (O).</title>
        <authorList>
            <consortium name="US DOE Joint Genome Institute (JGI-PGF)"/>
            <person name="Daligault H."/>
            <person name="Lapidus A."/>
            <person name="Zeytun A."/>
            <person name="Nolan M."/>
            <person name="Lucas S."/>
            <person name="Del Rio T.G."/>
            <person name="Tice H."/>
            <person name="Cheng J.F."/>
            <person name="Tapia R."/>
            <person name="Han C."/>
            <person name="Goodwin L."/>
            <person name="Pitluck S."/>
            <person name="Liolios K."/>
            <person name="Pagani I."/>
            <person name="Ivanova N."/>
            <person name="Huntemann M."/>
            <person name="Mavromatis K."/>
            <person name="Mikhailova N."/>
            <person name="Pati A."/>
            <person name="Chen A."/>
            <person name="Palaniappan K."/>
            <person name="Land M."/>
            <person name="Hauser L."/>
            <person name="Brambilla E.M."/>
            <person name="Rohde M."/>
            <person name="Verbarg S."/>
            <person name="Goker M."/>
            <person name="Bristow J."/>
            <person name="Eisen J.A."/>
            <person name="Markowitz V."/>
            <person name="Hugenholtz P."/>
            <person name="Kyrpides N.C."/>
            <person name="Klenk H.P."/>
            <person name="Woyke T."/>
        </authorList>
    </citation>
    <scope>NUCLEOTIDE SEQUENCE [LARGE SCALE GENOMIC DNA]</scope>
    <source>
        <strain evidence="8">ATCC 27775 / DSM 1100 / LMG 10767 / O</strain>
    </source>
</reference>
<dbReference type="STRING" id="760192.Halhy_3121"/>
<dbReference type="OrthoDB" id="9800034at2"/>
<dbReference type="KEGG" id="hhy:Halhy_3121"/>